<dbReference type="Gene3D" id="1.20.1280.50">
    <property type="match status" value="1"/>
</dbReference>
<dbReference type="PANTHER" id="PTHR34591">
    <property type="entry name" value="OS03G0653100 PROTEIN-RELATED"/>
    <property type="match status" value="1"/>
</dbReference>
<keyword evidence="4" id="KW-1185">Reference proteome</keyword>
<feature type="compositionally biased region" description="Acidic residues" evidence="1">
    <location>
        <begin position="33"/>
        <end position="75"/>
    </location>
</feature>
<proteinExistence type="predicted"/>
<reference evidence="3" key="2">
    <citation type="submission" date="2021-12" db="EMBL/GenBank/DDBJ databases">
        <title>Resequencing data analysis of finger millet.</title>
        <authorList>
            <person name="Hatakeyama M."/>
            <person name="Aluri S."/>
            <person name="Balachadran M.T."/>
            <person name="Sivarajan S.R."/>
            <person name="Poveda L."/>
            <person name="Shimizu-Inatsugi R."/>
            <person name="Schlapbach R."/>
            <person name="Sreeman S.M."/>
            <person name="Shimizu K.K."/>
        </authorList>
    </citation>
    <scope>NUCLEOTIDE SEQUENCE</scope>
</reference>
<evidence type="ECO:0000313" key="4">
    <source>
        <dbReference type="Proteomes" id="UP001054889"/>
    </source>
</evidence>
<feature type="domain" description="F-box" evidence="2">
    <location>
        <begin position="123"/>
        <end position="173"/>
    </location>
</feature>
<dbReference type="EMBL" id="BQKI01000011">
    <property type="protein sequence ID" value="GJN05086.1"/>
    <property type="molecule type" value="Genomic_DNA"/>
</dbReference>
<dbReference type="AlphaFoldDB" id="A0AAV5D3V5"/>
<dbReference type="Proteomes" id="UP001054889">
    <property type="component" value="Unassembled WGS sequence"/>
</dbReference>
<dbReference type="InterPro" id="IPR001810">
    <property type="entry name" value="F-box_dom"/>
</dbReference>
<gene>
    <name evidence="3" type="primary">ga22687</name>
    <name evidence="3" type="ORF">PR202_ga22687</name>
</gene>
<feature type="region of interest" description="Disordered" evidence="1">
    <location>
        <begin position="22"/>
        <end position="75"/>
    </location>
</feature>
<sequence>MASVLVRVACAVVEEHEVLLEPVDAGGNMTIDVESEDSVSSDEGEDDDESADEREDNVDDDDESEDEASDDGESDDEIALLEHKADWDSDDDNIINIPDDEPYFGGHIDFLGFLPFKEEPASMAAAAYLPDDVLADVLRWLPARSLTASSSVCKAWRAIIDEQQLLLQLWHLLPHSVCGIFVNHQDHGKPHFFARPTAAPECPRIDGRYDFIELEDRYNWTSVLDHSNGLVLYFDRDCS</sequence>
<evidence type="ECO:0000313" key="3">
    <source>
        <dbReference type="EMBL" id="GJN05086.1"/>
    </source>
</evidence>
<reference evidence="3" key="1">
    <citation type="journal article" date="2018" name="DNA Res.">
        <title>Multiple hybrid de novo genome assembly of finger millet, an orphan allotetraploid crop.</title>
        <authorList>
            <person name="Hatakeyama M."/>
            <person name="Aluri S."/>
            <person name="Balachadran M.T."/>
            <person name="Sivarajan S.R."/>
            <person name="Patrignani A."/>
            <person name="Gruter S."/>
            <person name="Poveda L."/>
            <person name="Shimizu-Inatsugi R."/>
            <person name="Baeten J."/>
            <person name="Francoijs K.J."/>
            <person name="Nataraja K.N."/>
            <person name="Reddy Y.A.N."/>
            <person name="Phadnis S."/>
            <person name="Ravikumar R.L."/>
            <person name="Schlapbach R."/>
            <person name="Sreeman S.M."/>
            <person name="Shimizu K.K."/>
        </authorList>
    </citation>
    <scope>NUCLEOTIDE SEQUENCE</scope>
</reference>
<dbReference type="InterPro" id="IPR036047">
    <property type="entry name" value="F-box-like_dom_sf"/>
</dbReference>
<dbReference type="SMART" id="SM00256">
    <property type="entry name" value="FBOX"/>
    <property type="match status" value="1"/>
</dbReference>
<comment type="caution">
    <text evidence="3">The sequence shown here is derived from an EMBL/GenBank/DDBJ whole genome shotgun (WGS) entry which is preliminary data.</text>
</comment>
<dbReference type="SUPFAM" id="SSF81383">
    <property type="entry name" value="F-box domain"/>
    <property type="match status" value="1"/>
</dbReference>
<dbReference type="PROSITE" id="PS50181">
    <property type="entry name" value="FBOX"/>
    <property type="match status" value="1"/>
</dbReference>
<dbReference type="PANTHER" id="PTHR34591:SF21">
    <property type="entry name" value="F-BOX DOMAIN CONTAINING PROTEIN, EXPRESSED"/>
    <property type="match status" value="1"/>
</dbReference>
<evidence type="ECO:0000259" key="2">
    <source>
        <dbReference type="PROSITE" id="PS50181"/>
    </source>
</evidence>
<evidence type="ECO:0000256" key="1">
    <source>
        <dbReference type="SAM" id="MobiDB-lite"/>
    </source>
</evidence>
<name>A0AAV5D3V5_ELECO</name>
<protein>
    <recommendedName>
        <fullName evidence="2">F-box domain-containing protein</fullName>
    </recommendedName>
</protein>
<dbReference type="Pfam" id="PF00646">
    <property type="entry name" value="F-box"/>
    <property type="match status" value="1"/>
</dbReference>
<organism evidence="3 4">
    <name type="scientific">Eleusine coracana subsp. coracana</name>
    <dbReference type="NCBI Taxonomy" id="191504"/>
    <lineage>
        <taxon>Eukaryota</taxon>
        <taxon>Viridiplantae</taxon>
        <taxon>Streptophyta</taxon>
        <taxon>Embryophyta</taxon>
        <taxon>Tracheophyta</taxon>
        <taxon>Spermatophyta</taxon>
        <taxon>Magnoliopsida</taxon>
        <taxon>Liliopsida</taxon>
        <taxon>Poales</taxon>
        <taxon>Poaceae</taxon>
        <taxon>PACMAD clade</taxon>
        <taxon>Chloridoideae</taxon>
        <taxon>Cynodonteae</taxon>
        <taxon>Eleusininae</taxon>
        <taxon>Eleusine</taxon>
    </lineage>
</organism>
<accession>A0AAV5D3V5</accession>